<dbReference type="GO" id="GO:0005198">
    <property type="term" value="F:structural molecule activity"/>
    <property type="evidence" value="ECO:0007669"/>
    <property type="project" value="InterPro"/>
</dbReference>
<feature type="region of interest" description="Disordered" evidence="13">
    <location>
        <begin position="492"/>
        <end position="511"/>
    </location>
</feature>
<keyword evidence="18" id="KW-1185">Reference proteome</keyword>
<evidence type="ECO:0000256" key="10">
    <source>
        <dbReference type="ARBA" id="ARBA00023329"/>
    </source>
</evidence>
<dbReference type="GO" id="GO:0006888">
    <property type="term" value="P:endoplasmic reticulum to Golgi vesicle-mediated transport"/>
    <property type="evidence" value="ECO:0007669"/>
    <property type="project" value="TreeGrafter"/>
</dbReference>
<dbReference type="InterPro" id="IPR029446">
    <property type="entry name" value="COPB1_appendage_platform_dom"/>
</dbReference>
<proteinExistence type="predicted"/>
<keyword evidence="8 12" id="KW-0333">Golgi apparatus</keyword>
<keyword evidence="10 12" id="KW-0968">Cytoplasmic vesicle</keyword>
<feature type="domain" description="Clathrin/coatomer adaptor adaptin-like N-terminal" evidence="14">
    <location>
        <begin position="20"/>
        <end position="480"/>
    </location>
</feature>
<dbReference type="PIRSF" id="PIRSF005727">
    <property type="entry name" value="Coatomer_beta_subunit"/>
    <property type="match status" value="1"/>
</dbReference>
<comment type="function">
    <text evidence="11 12">The coatomer is a cytosolic protein complex that binds to dilysine motifs and reversibly associates with Golgi non-clathrin-coated vesicles, which further mediate biosynthetic protein transport from the ER, via the Golgi up to the trans Golgi network. Coatomer complex is required for budding from Golgi membranes, and is essential for the retrograde Golgi-to-ER transport of dilysine-tagged proteins.</text>
</comment>
<evidence type="ECO:0000259" key="16">
    <source>
        <dbReference type="Pfam" id="PF14806"/>
    </source>
</evidence>
<dbReference type="SUPFAM" id="SSF48371">
    <property type="entry name" value="ARM repeat"/>
    <property type="match status" value="1"/>
</dbReference>
<dbReference type="InterPro" id="IPR011710">
    <property type="entry name" value="Coatomer_bsu_C"/>
</dbReference>
<evidence type="ECO:0000313" key="17">
    <source>
        <dbReference type="EMBL" id="KAF3321229.1"/>
    </source>
</evidence>
<evidence type="ECO:0000259" key="15">
    <source>
        <dbReference type="Pfam" id="PF07718"/>
    </source>
</evidence>
<dbReference type="Pfam" id="PF01602">
    <property type="entry name" value="Adaptin_N"/>
    <property type="match status" value="1"/>
</dbReference>
<feature type="domain" description="Coatomer beta subunit appendage platform" evidence="16">
    <location>
        <begin position="819"/>
        <end position="946"/>
    </location>
</feature>
<keyword evidence="7 12" id="KW-0653">Protein transport</keyword>
<dbReference type="InterPro" id="IPR011989">
    <property type="entry name" value="ARM-like"/>
</dbReference>
<dbReference type="FunFam" id="1.25.10.10:FF:000166">
    <property type="entry name" value="Coatomer subunit beta"/>
    <property type="match status" value="1"/>
</dbReference>
<dbReference type="InterPro" id="IPR016460">
    <property type="entry name" value="COPB1"/>
</dbReference>
<dbReference type="Proteomes" id="UP000623129">
    <property type="component" value="Unassembled WGS sequence"/>
</dbReference>
<evidence type="ECO:0000256" key="7">
    <source>
        <dbReference type="ARBA" id="ARBA00022927"/>
    </source>
</evidence>
<dbReference type="PANTHER" id="PTHR10635:SF0">
    <property type="entry name" value="COATOMER SUBUNIT BETA"/>
    <property type="match status" value="1"/>
</dbReference>
<evidence type="ECO:0000256" key="8">
    <source>
        <dbReference type="ARBA" id="ARBA00023034"/>
    </source>
</evidence>
<keyword evidence="5" id="KW-0677">Repeat</keyword>
<dbReference type="EMBL" id="SWLB01000027">
    <property type="protein sequence ID" value="KAF3321229.1"/>
    <property type="molecule type" value="Genomic_DNA"/>
</dbReference>
<dbReference type="InterPro" id="IPR016024">
    <property type="entry name" value="ARM-type_fold"/>
</dbReference>
<dbReference type="OrthoDB" id="10261439at2759"/>
<accession>A0A833QMC2</accession>
<dbReference type="Pfam" id="PF07718">
    <property type="entry name" value="Coatamer_beta_C"/>
    <property type="match status" value="1"/>
</dbReference>
<evidence type="ECO:0000256" key="6">
    <source>
        <dbReference type="ARBA" id="ARBA00022892"/>
    </source>
</evidence>
<name>A0A833QMC2_9POAL</name>
<dbReference type="GO" id="GO:0006891">
    <property type="term" value="P:intra-Golgi vesicle-mediated transport"/>
    <property type="evidence" value="ECO:0007669"/>
    <property type="project" value="TreeGrafter"/>
</dbReference>
<evidence type="ECO:0000256" key="12">
    <source>
        <dbReference type="PIRNR" id="PIRNR005727"/>
    </source>
</evidence>
<sequence>MEKPCTLLVHFDKGTPAMANEIKEALEGSDVVAKVDAMKRAIMLLLNGETLPQLFITIVRYVLPSEDHTVQKLLLLYLEIIDKTDARGRVLPEMILICQNLLNNLQHSNEYIRGVTLRFLCRLSEPEILEPLIPSVLTNLEHRHPFIRRNALLAISSIYRLPNGEQLLPDAPELVEKALSSEQDASAKRNAFVMLCNCSQDRAVAYLLSNVDRVAEWPDLLQMAVVDLIQKVCRANRPDKGKHIKIIISLLSSSSTGVVYECAGALVSLSSAPTAVRAAANTYCQLLSSQSDNNVRLIILDRLNELRKTHREVMSEVVMDVLRALSSPNPDVRRKVLDIVLDLISPKNVDEVVLFLKKEVVKTQAAGESDKDAGGEYRQMLVQAIHACTVKFPEVAGSVVHVLMDFLGDSNVASAIDVVIFVREIIETNPKLRVSMIQRLTDTFYQIRAARVCSCALWILGEYSLSLSEVEAAISTIKQCLGELPFYSATEDADSTTDSTKQPHAVNSSVTTSSRRPVVLADGTYATQSAASEAAVVAPSVVPGSLSNIPNLRSLILSGDFFLAAVVASTLTKLVLRLEEVQPAKAETNKACAAALLIMASMLQFGQSGFAPHPIDDDSYDRIVLCMRLLCNTGDEVRKVWLESCRQSFAKMLAEKQFRETEEIRAKAQISHAQPDDLIDFYHLKSRKGMSQLELEDEVQDDLKRATGEFTKDTDDAARLNRILQLTGFSDPIYAEAYVTVHHYDIVLDVTIINRTKETLQNLCLELATMGDLKLVDRPQNYTLAPESSRQIKANIKVSSTETGVIFGNIVYETSNVMERNVVVLNDIHIDIMDYISPAACADVTFRNMWAEFEWENKVALSTVIQDEKEFLDHIIKSTNMKCLTPPSALEGECGFLAANLYAKSVFGEDALVNISIEKQADGKLSGYIRIRSKTQGIALSLGDKITLKQKGGDR</sequence>
<comment type="subunit">
    <text evidence="2 12">Oligomeric complex that consists of at least the alpha, beta, beta', gamma, delta, epsilon and zeta subunits.</text>
</comment>
<evidence type="ECO:0000256" key="2">
    <source>
        <dbReference type="ARBA" id="ARBA00011775"/>
    </source>
</evidence>
<evidence type="ECO:0000256" key="9">
    <source>
        <dbReference type="ARBA" id="ARBA00023136"/>
    </source>
</evidence>
<comment type="caution">
    <text evidence="17">The sequence shown here is derived from an EMBL/GenBank/DDBJ whole genome shotgun (WGS) entry which is preliminary data.</text>
</comment>
<evidence type="ECO:0000256" key="3">
    <source>
        <dbReference type="ARBA" id="ARBA00022448"/>
    </source>
</evidence>
<dbReference type="Gene3D" id="1.25.10.10">
    <property type="entry name" value="Leucine-rich Repeat Variant"/>
    <property type="match status" value="1"/>
</dbReference>
<evidence type="ECO:0000259" key="14">
    <source>
        <dbReference type="Pfam" id="PF01602"/>
    </source>
</evidence>
<gene>
    <name evidence="17" type="ORF">FCM35_KLT14482</name>
</gene>
<evidence type="ECO:0000256" key="13">
    <source>
        <dbReference type="SAM" id="MobiDB-lite"/>
    </source>
</evidence>
<keyword evidence="4 12" id="KW-0963">Cytoplasm</keyword>
<evidence type="ECO:0000256" key="1">
    <source>
        <dbReference type="ARBA" id="ARBA00004255"/>
    </source>
</evidence>
<dbReference type="InterPro" id="IPR002553">
    <property type="entry name" value="Clathrin/coatomer_adapt-like_N"/>
</dbReference>
<protein>
    <recommendedName>
        <fullName evidence="12">Coatomer subunit beta</fullName>
    </recommendedName>
    <alternativeName>
        <fullName evidence="12">Beta-coat protein</fullName>
    </alternativeName>
</protein>
<evidence type="ECO:0000256" key="11">
    <source>
        <dbReference type="ARBA" id="ARBA00025536"/>
    </source>
</evidence>
<dbReference type="Pfam" id="PF14806">
    <property type="entry name" value="Coatomer_b_Cpla"/>
    <property type="match status" value="1"/>
</dbReference>
<keyword evidence="9 12" id="KW-0472">Membrane</keyword>
<dbReference type="GO" id="GO:0006886">
    <property type="term" value="P:intracellular protein transport"/>
    <property type="evidence" value="ECO:0007669"/>
    <property type="project" value="InterPro"/>
</dbReference>
<reference evidence="17" key="1">
    <citation type="submission" date="2020-01" db="EMBL/GenBank/DDBJ databases">
        <title>Genome sequence of Kobresia littledalei, the first chromosome-level genome in the family Cyperaceae.</title>
        <authorList>
            <person name="Qu G."/>
        </authorList>
    </citation>
    <scope>NUCLEOTIDE SEQUENCE</scope>
    <source>
        <strain evidence="17">C.B.Clarke</strain>
        <tissue evidence="17">Leaf</tissue>
    </source>
</reference>
<comment type="subcellular location">
    <subcellularLocation>
        <location evidence="12">Cytoplasm</location>
    </subcellularLocation>
    <subcellularLocation>
        <location evidence="1 12">Golgi apparatus membrane</location>
        <topology evidence="1 12">Peripheral membrane protein</topology>
        <orientation evidence="1 12">Cytoplasmic side</orientation>
    </subcellularLocation>
    <subcellularLocation>
        <location evidence="12">Cytoplasmic vesicle</location>
        <location evidence="12">COPI-coated vesicle membrane</location>
        <topology evidence="12">Peripheral membrane protein</topology>
        <orientation evidence="12">Cytoplasmic side</orientation>
    </subcellularLocation>
</comment>
<keyword evidence="3 12" id="KW-0813">Transport</keyword>
<feature type="domain" description="Coatomer beta subunit C-terminal" evidence="15">
    <location>
        <begin position="675"/>
        <end position="813"/>
    </location>
</feature>
<feature type="compositionally biased region" description="Low complexity" evidence="13">
    <location>
        <begin position="496"/>
        <end position="511"/>
    </location>
</feature>
<dbReference type="GO" id="GO:0030126">
    <property type="term" value="C:COPI vesicle coat"/>
    <property type="evidence" value="ECO:0007669"/>
    <property type="project" value="InterPro"/>
</dbReference>
<evidence type="ECO:0000313" key="18">
    <source>
        <dbReference type="Proteomes" id="UP000623129"/>
    </source>
</evidence>
<dbReference type="AlphaFoldDB" id="A0A833QMC2"/>
<dbReference type="GO" id="GO:0000139">
    <property type="term" value="C:Golgi membrane"/>
    <property type="evidence" value="ECO:0007669"/>
    <property type="project" value="UniProtKB-SubCell"/>
</dbReference>
<dbReference type="PANTHER" id="PTHR10635">
    <property type="entry name" value="COATOMER SUBUNIT BETA"/>
    <property type="match status" value="1"/>
</dbReference>
<keyword evidence="6 12" id="KW-0931">ER-Golgi transport</keyword>
<evidence type="ECO:0000256" key="4">
    <source>
        <dbReference type="ARBA" id="ARBA00022490"/>
    </source>
</evidence>
<organism evidence="17 18">
    <name type="scientific">Carex littledalei</name>
    <dbReference type="NCBI Taxonomy" id="544730"/>
    <lineage>
        <taxon>Eukaryota</taxon>
        <taxon>Viridiplantae</taxon>
        <taxon>Streptophyta</taxon>
        <taxon>Embryophyta</taxon>
        <taxon>Tracheophyta</taxon>
        <taxon>Spermatophyta</taxon>
        <taxon>Magnoliopsida</taxon>
        <taxon>Liliopsida</taxon>
        <taxon>Poales</taxon>
        <taxon>Cyperaceae</taxon>
        <taxon>Cyperoideae</taxon>
        <taxon>Cariceae</taxon>
        <taxon>Carex</taxon>
        <taxon>Carex subgen. Euthyceras</taxon>
    </lineage>
</organism>
<evidence type="ECO:0000256" key="5">
    <source>
        <dbReference type="ARBA" id="ARBA00022737"/>
    </source>
</evidence>